<evidence type="ECO:0000313" key="3">
    <source>
        <dbReference type="Proteomes" id="UP000305848"/>
    </source>
</evidence>
<dbReference type="Pfam" id="PF14054">
    <property type="entry name" value="DUF4249"/>
    <property type="match status" value="1"/>
</dbReference>
<accession>A0A4U3L0E8</accession>
<evidence type="ECO:0000313" key="2">
    <source>
        <dbReference type="EMBL" id="TKK66907.1"/>
    </source>
</evidence>
<evidence type="ECO:0000256" key="1">
    <source>
        <dbReference type="SAM" id="SignalP"/>
    </source>
</evidence>
<feature type="signal peptide" evidence="1">
    <location>
        <begin position="1"/>
        <end position="23"/>
    </location>
</feature>
<organism evidence="2 3">
    <name type="scientific">Ilyomonas limi</name>
    <dbReference type="NCBI Taxonomy" id="2575867"/>
    <lineage>
        <taxon>Bacteria</taxon>
        <taxon>Pseudomonadati</taxon>
        <taxon>Bacteroidota</taxon>
        <taxon>Chitinophagia</taxon>
        <taxon>Chitinophagales</taxon>
        <taxon>Chitinophagaceae</taxon>
        <taxon>Ilyomonas</taxon>
    </lineage>
</organism>
<reference evidence="2 3" key="1">
    <citation type="submission" date="2019-05" db="EMBL/GenBank/DDBJ databases">
        <title>Panacibacter sp. strain 17mud1-8 Genome sequencing and assembly.</title>
        <authorList>
            <person name="Chhetri G."/>
        </authorList>
    </citation>
    <scope>NUCLEOTIDE SEQUENCE [LARGE SCALE GENOMIC DNA]</scope>
    <source>
        <strain evidence="2 3">17mud1-8</strain>
    </source>
</reference>
<keyword evidence="1" id="KW-0732">Signal</keyword>
<sequence length="380" mass="43214">MMKKIYIPIIAVLLFFACKEVFNPPVTSAVTGYLVVEGFINSGNGASTIKLTRTTKLVDSAATIYEHNAQVKIEDESNATYPLYERDSGNYVSDNLFLNPALKYRIHITTTNGDEYISDFTAVKQTPPIDSISWKVENGGVQIYVNAHDATNTTRYYQHKYSETWEFQSPFIKRITYVIDPVSSKIIGVTELPNADTSIFKCWRTQTPSNILLTSTEKLSEDKVFLPIRYIEPKGGELSILYYIEVRQYALSHEAYLFKQKLKKNTEQLGTIFDPQPSELGGNVHCITNPSQQVVGFVDVTQEQVAKLFINNKELTNWPQTIPCSEEVVENKPENYDPFLMPTHVYEYIGRNSIKSYYVADPICVDCTLRGTNVKPLFWP</sequence>
<dbReference type="RefSeq" id="WP_137262724.1">
    <property type="nucleotide sequence ID" value="NZ_SZQL01000013.1"/>
</dbReference>
<proteinExistence type="predicted"/>
<dbReference type="InterPro" id="IPR025345">
    <property type="entry name" value="DUF4249"/>
</dbReference>
<gene>
    <name evidence="2" type="ORF">FC093_15510</name>
</gene>
<protein>
    <submittedName>
        <fullName evidence="2">DUF4249 domain-containing protein</fullName>
    </submittedName>
</protein>
<dbReference type="PROSITE" id="PS51257">
    <property type="entry name" value="PROKAR_LIPOPROTEIN"/>
    <property type="match status" value="1"/>
</dbReference>
<dbReference type="AlphaFoldDB" id="A0A4U3L0E8"/>
<comment type="caution">
    <text evidence="2">The sequence shown here is derived from an EMBL/GenBank/DDBJ whole genome shotgun (WGS) entry which is preliminary data.</text>
</comment>
<dbReference type="EMBL" id="SZQL01000013">
    <property type="protein sequence ID" value="TKK66907.1"/>
    <property type="molecule type" value="Genomic_DNA"/>
</dbReference>
<dbReference type="Proteomes" id="UP000305848">
    <property type="component" value="Unassembled WGS sequence"/>
</dbReference>
<dbReference type="OrthoDB" id="1062680at2"/>
<feature type="chain" id="PRO_5020923934" evidence="1">
    <location>
        <begin position="24"/>
        <end position="380"/>
    </location>
</feature>
<keyword evidence="3" id="KW-1185">Reference proteome</keyword>
<name>A0A4U3L0E8_9BACT</name>